<accession>A0A9W7FZN7</accession>
<evidence type="ECO:0000256" key="1">
    <source>
        <dbReference type="SAM" id="MobiDB-lite"/>
    </source>
</evidence>
<gene>
    <name evidence="2" type="ORF">TrCOL_g8955</name>
</gene>
<feature type="region of interest" description="Disordered" evidence="1">
    <location>
        <begin position="1"/>
        <end position="80"/>
    </location>
</feature>
<evidence type="ECO:0000313" key="2">
    <source>
        <dbReference type="EMBL" id="GMI29709.1"/>
    </source>
</evidence>
<dbReference type="AlphaFoldDB" id="A0A9W7FZN7"/>
<feature type="compositionally biased region" description="Basic residues" evidence="1">
    <location>
        <begin position="1"/>
        <end position="11"/>
    </location>
</feature>
<feature type="compositionally biased region" description="Low complexity" evidence="1">
    <location>
        <begin position="48"/>
        <end position="70"/>
    </location>
</feature>
<organism evidence="2 3">
    <name type="scientific">Triparma columacea</name>
    <dbReference type="NCBI Taxonomy" id="722753"/>
    <lineage>
        <taxon>Eukaryota</taxon>
        <taxon>Sar</taxon>
        <taxon>Stramenopiles</taxon>
        <taxon>Ochrophyta</taxon>
        <taxon>Bolidophyceae</taxon>
        <taxon>Parmales</taxon>
        <taxon>Triparmaceae</taxon>
        <taxon>Triparma</taxon>
    </lineage>
</organism>
<dbReference type="Proteomes" id="UP001165065">
    <property type="component" value="Unassembled WGS sequence"/>
</dbReference>
<comment type="caution">
    <text evidence="2">The sequence shown here is derived from an EMBL/GenBank/DDBJ whole genome shotgun (WGS) entry which is preliminary data.</text>
</comment>
<sequence length="280" mass="29902">MAPKAKARKLPRSLPAVHTPEQESNERATLIRVGREKKKEASPPPKKSSPMAASFMTRSPPRSPPNSSNNVAGKPPTMTPAEKNVALNAFAARLEKSAKGFNEIFKDVKLVPPKGDGVKLATMTITKMLDDAIRGNSVPSPAVMATWGENAVHMSLELFEPMLTSGAVHVKGLPMRPMDFVQADFPKLDATVNLIVAEAKKQEGRCKEEAEKLKRKEIEESPLGSLISKMYVSEGLRGAAEKSWSVAISGGGGGGSAPDEDNGSDGKKRTDGKSESCVLS</sequence>
<feature type="compositionally biased region" description="Basic and acidic residues" evidence="1">
    <location>
        <begin position="264"/>
        <end position="274"/>
    </location>
</feature>
<protein>
    <submittedName>
        <fullName evidence="2">Uncharacterized protein</fullName>
    </submittedName>
</protein>
<dbReference type="OrthoDB" id="194484at2759"/>
<feature type="region of interest" description="Disordered" evidence="1">
    <location>
        <begin position="247"/>
        <end position="280"/>
    </location>
</feature>
<keyword evidence="3" id="KW-1185">Reference proteome</keyword>
<name>A0A9W7FZN7_9STRA</name>
<reference evidence="3" key="1">
    <citation type="journal article" date="2023" name="Commun. Biol.">
        <title>Genome analysis of Parmales, the sister group of diatoms, reveals the evolutionary specialization of diatoms from phago-mixotrophs to photoautotrophs.</title>
        <authorList>
            <person name="Ban H."/>
            <person name="Sato S."/>
            <person name="Yoshikawa S."/>
            <person name="Yamada K."/>
            <person name="Nakamura Y."/>
            <person name="Ichinomiya M."/>
            <person name="Sato N."/>
            <person name="Blanc-Mathieu R."/>
            <person name="Endo H."/>
            <person name="Kuwata A."/>
            <person name="Ogata H."/>
        </authorList>
    </citation>
    <scope>NUCLEOTIDE SEQUENCE [LARGE SCALE GENOMIC DNA]</scope>
</reference>
<proteinExistence type="predicted"/>
<dbReference type="EMBL" id="BRYA01000687">
    <property type="protein sequence ID" value="GMI29709.1"/>
    <property type="molecule type" value="Genomic_DNA"/>
</dbReference>
<evidence type="ECO:0000313" key="3">
    <source>
        <dbReference type="Proteomes" id="UP001165065"/>
    </source>
</evidence>